<dbReference type="PANTHER" id="PTHR47354:SF5">
    <property type="entry name" value="PROTEIN RFBI"/>
    <property type="match status" value="1"/>
</dbReference>
<dbReference type="Gene3D" id="2.40.30.10">
    <property type="entry name" value="Translation factors"/>
    <property type="match status" value="1"/>
</dbReference>
<dbReference type="PROSITE" id="PS51384">
    <property type="entry name" value="FAD_FR"/>
    <property type="match status" value="1"/>
</dbReference>
<dbReference type="InterPro" id="IPR012675">
    <property type="entry name" value="Beta-grasp_dom_sf"/>
</dbReference>
<dbReference type="InterPro" id="IPR050415">
    <property type="entry name" value="MRET"/>
</dbReference>
<dbReference type="PROSITE" id="PS51085">
    <property type="entry name" value="2FE2S_FER_2"/>
    <property type="match status" value="1"/>
</dbReference>
<dbReference type="GO" id="GO:0016491">
    <property type="term" value="F:oxidoreductase activity"/>
    <property type="evidence" value="ECO:0007669"/>
    <property type="project" value="InterPro"/>
</dbReference>
<evidence type="ECO:0000259" key="2">
    <source>
        <dbReference type="PROSITE" id="PS51384"/>
    </source>
</evidence>
<dbReference type="AlphaFoldDB" id="A0A212U8M5"/>
<dbReference type="SUPFAM" id="SSF54292">
    <property type="entry name" value="2Fe-2S ferredoxin-like"/>
    <property type="match status" value="1"/>
</dbReference>
<dbReference type="InterPro" id="IPR017927">
    <property type="entry name" value="FAD-bd_FR_type"/>
</dbReference>
<dbReference type="InterPro" id="IPR017938">
    <property type="entry name" value="Riboflavin_synthase-like_b-brl"/>
</dbReference>
<dbReference type="CDD" id="cd00207">
    <property type="entry name" value="fer2"/>
    <property type="match status" value="1"/>
</dbReference>
<dbReference type="EMBL" id="FYEW01000002">
    <property type="protein sequence ID" value="SNC74622.1"/>
    <property type="molecule type" value="Genomic_DNA"/>
</dbReference>
<dbReference type="GO" id="GO:0051537">
    <property type="term" value="F:2 iron, 2 sulfur cluster binding"/>
    <property type="evidence" value="ECO:0007669"/>
    <property type="project" value="InterPro"/>
</dbReference>
<evidence type="ECO:0000313" key="3">
    <source>
        <dbReference type="EMBL" id="SNC74622.1"/>
    </source>
</evidence>
<dbReference type="SUPFAM" id="SSF52343">
    <property type="entry name" value="Ferredoxin reductase-like, C-terminal NADP-linked domain"/>
    <property type="match status" value="1"/>
</dbReference>
<feature type="domain" description="FAD-binding FR-type" evidence="2">
    <location>
        <begin position="12"/>
        <end position="112"/>
    </location>
</feature>
<dbReference type="Gene3D" id="3.40.50.80">
    <property type="entry name" value="Nucleotide-binding domain of ferredoxin-NADP reductase (FNR) module"/>
    <property type="match status" value="1"/>
</dbReference>
<feature type="domain" description="2Fe-2S ferredoxin-type" evidence="1">
    <location>
        <begin position="266"/>
        <end position="353"/>
    </location>
</feature>
<keyword evidence="4" id="KW-1185">Reference proteome</keyword>
<evidence type="ECO:0000313" key="4">
    <source>
        <dbReference type="Proteomes" id="UP000198131"/>
    </source>
</evidence>
<dbReference type="InterPro" id="IPR001433">
    <property type="entry name" value="OxRdtase_FAD/NAD-bd"/>
</dbReference>
<dbReference type="InterPro" id="IPR039261">
    <property type="entry name" value="FNR_nucleotide-bd"/>
</dbReference>
<proteinExistence type="predicted"/>
<name>A0A212U8M5_9BACT</name>
<dbReference type="Pfam" id="PF00175">
    <property type="entry name" value="NAD_binding_1"/>
    <property type="match status" value="1"/>
</dbReference>
<dbReference type="InterPro" id="IPR001041">
    <property type="entry name" value="2Fe-2S_ferredoxin-type"/>
</dbReference>
<dbReference type="PRINTS" id="PR00371">
    <property type="entry name" value="FPNCR"/>
</dbReference>
<reference evidence="4" key="1">
    <citation type="submission" date="2017-06" db="EMBL/GenBank/DDBJ databases">
        <authorList>
            <person name="Varghese N."/>
            <person name="Submissions S."/>
        </authorList>
    </citation>
    <scope>NUCLEOTIDE SEQUENCE [LARGE SCALE GENOMIC DNA]</scope>
    <source>
        <strain evidence="4">DSM 11116</strain>
    </source>
</reference>
<gene>
    <name evidence="3" type="ORF">SAMN06265337_2462</name>
</gene>
<dbReference type="PRINTS" id="PR00410">
    <property type="entry name" value="PHEHYDRXLASE"/>
</dbReference>
<dbReference type="Pfam" id="PF00111">
    <property type="entry name" value="Fer2"/>
    <property type="match status" value="1"/>
</dbReference>
<dbReference type="PANTHER" id="PTHR47354">
    <property type="entry name" value="NADH OXIDOREDUCTASE HCR"/>
    <property type="match status" value="1"/>
</dbReference>
<sequence length="353" mass="39248">MRFSEEYPNSRFVTIPLRITHIQEEAPEAKTFWLTPAQPVPYQAGQYLTLLHPHHPELRRSYSLSSAPEVDVELGITVRRVANGQFSRWLIDEAKPDDELLTLGAGGLFTLPAANAVAYEQVLLFAAGSGIAPLYSLLKSILHTRPGVRVLLVYSNHTLTDAIFFQELRALATRFPERLRIEFLFSNHPNLARARLYKDLLVSLVREHATTTPARMLAYVCGPLNYMRMCNYGLHAVGLSAGNIRRENFVLPPPTQAQLPPDTATHHVQLEIGGRHFTFPVPYPETILRAARAHGLTLPFSCEAGVCGNCVARCTSGKVWLSYNEVLTERDLAQGLTLTCVGHPVGGDVHLRV</sequence>
<organism evidence="3 4">
    <name type="scientific">Hymenobacter gelipurpurascens</name>
    <dbReference type="NCBI Taxonomy" id="89968"/>
    <lineage>
        <taxon>Bacteria</taxon>
        <taxon>Pseudomonadati</taxon>
        <taxon>Bacteroidota</taxon>
        <taxon>Cytophagia</taxon>
        <taxon>Cytophagales</taxon>
        <taxon>Hymenobacteraceae</taxon>
        <taxon>Hymenobacter</taxon>
    </lineage>
</organism>
<protein>
    <submittedName>
        <fullName evidence="3">Ring-1,2-phenylacetyl-CoA epoxidase subunit PaaE</fullName>
    </submittedName>
</protein>
<dbReference type="InterPro" id="IPR001709">
    <property type="entry name" value="Flavoprot_Pyr_Nucl_cyt_Rdtase"/>
</dbReference>
<dbReference type="RefSeq" id="WP_245815377.1">
    <property type="nucleotide sequence ID" value="NZ_FYEW01000002.1"/>
</dbReference>
<dbReference type="Gene3D" id="3.10.20.30">
    <property type="match status" value="1"/>
</dbReference>
<dbReference type="SUPFAM" id="SSF63380">
    <property type="entry name" value="Riboflavin synthase domain-like"/>
    <property type="match status" value="1"/>
</dbReference>
<dbReference type="Pfam" id="PF00970">
    <property type="entry name" value="FAD_binding_6"/>
    <property type="match status" value="1"/>
</dbReference>
<dbReference type="InterPro" id="IPR008333">
    <property type="entry name" value="Cbr1-like_FAD-bd_dom"/>
</dbReference>
<evidence type="ECO:0000259" key="1">
    <source>
        <dbReference type="PROSITE" id="PS51085"/>
    </source>
</evidence>
<dbReference type="PROSITE" id="PS00197">
    <property type="entry name" value="2FE2S_FER_1"/>
    <property type="match status" value="1"/>
</dbReference>
<dbReference type="Proteomes" id="UP000198131">
    <property type="component" value="Unassembled WGS sequence"/>
</dbReference>
<accession>A0A212U8M5</accession>
<dbReference type="InterPro" id="IPR036010">
    <property type="entry name" value="2Fe-2S_ferredoxin-like_sf"/>
</dbReference>
<dbReference type="InterPro" id="IPR006058">
    <property type="entry name" value="2Fe2S_fd_BS"/>
</dbReference>